<keyword evidence="2" id="KW-1185">Reference proteome</keyword>
<proteinExistence type="predicted"/>
<evidence type="ECO:0000313" key="1">
    <source>
        <dbReference type="EMBL" id="KAF7401680.1"/>
    </source>
</evidence>
<comment type="caution">
    <text evidence="1">The sequence shown here is derived from an EMBL/GenBank/DDBJ whole genome shotgun (WGS) entry which is preliminary data.</text>
</comment>
<gene>
    <name evidence="1" type="ORF">HZH68_007500</name>
</gene>
<dbReference type="Proteomes" id="UP000617340">
    <property type="component" value="Unassembled WGS sequence"/>
</dbReference>
<dbReference type="AlphaFoldDB" id="A0A834K883"/>
<reference evidence="1" key="1">
    <citation type="journal article" date="2020" name="G3 (Bethesda)">
        <title>High-Quality Assemblies for Three Invasive Social Wasps from the &lt;i&gt;Vespula&lt;/i&gt; Genus.</title>
        <authorList>
            <person name="Harrop T.W.R."/>
            <person name="Guhlin J."/>
            <person name="McLaughlin G.M."/>
            <person name="Permina E."/>
            <person name="Stockwell P."/>
            <person name="Gilligan J."/>
            <person name="Le Lec M.F."/>
            <person name="Gruber M.A.M."/>
            <person name="Quinn O."/>
            <person name="Lovegrove M."/>
            <person name="Duncan E.J."/>
            <person name="Remnant E.J."/>
            <person name="Van Eeckhoven J."/>
            <person name="Graham B."/>
            <person name="Knapp R.A."/>
            <person name="Langford K.W."/>
            <person name="Kronenberg Z."/>
            <person name="Press M.O."/>
            <person name="Eacker S.M."/>
            <person name="Wilson-Rankin E.E."/>
            <person name="Purcell J."/>
            <person name="Lester P.J."/>
            <person name="Dearden P.K."/>
        </authorList>
    </citation>
    <scope>NUCLEOTIDE SEQUENCE</scope>
    <source>
        <strain evidence="1">Linc-1</strain>
    </source>
</reference>
<dbReference type="EMBL" id="JACSDZ010000006">
    <property type="protein sequence ID" value="KAF7401680.1"/>
    <property type="molecule type" value="Genomic_DNA"/>
</dbReference>
<name>A0A834K883_VESGE</name>
<organism evidence="1 2">
    <name type="scientific">Vespula germanica</name>
    <name type="common">German yellow jacket</name>
    <name type="synonym">Paravespula germanica</name>
    <dbReference type="NCBI Taxonomy" id="30212"/>
    <lineage>
        <taxon>Eukaryota</taxon>
        <taxon>Metazoa</taxon>
        <taxon>Ecdysozoa</taxon>
        <taxon>Arthropoda</taxon>
        <taxon>Hexapoda</taxon>
        <taxon>Insecta</taxon>
        <taxon>Pterygota</taxon>
        <taxon>Neoptera</taxon>
        <taxon>Endopterygota</taxon>
        <taxon>Hymenoptera</taxon>
        <taxon>Apocrita</taxon>
        <taxon>Aculeata</taxon>
        <taxon>Vespoidea</taxon>
        <taxon>Vespidae</taxon>
        <taxon>Vespinae</taxon>
        <taxon>Vespula</taxon>
    </lineage>
</organism>
<accession>A0A834K883</accession>
<protein>
    <submittedName>
        <fullName evidence="1">Uncharacterized protein</fullName>
    </submittedName>
</protein>
<sequence>MRTGRRKRGRLSRRVRVDCDYVVNDFAENSDGPARTQLPPTFTLWKSNGSVRTILRHRSEHQSGQRP</sequence>
<evidence type="ECO:0000313" key="2">
    <source>
        <dbReference type="Proteomes" id="UP000617340"/>
    </source>
</evidence>